<dbReference type="InterPro" id="IPR026838">
    <property type="entry name" value="YheC/D"/>
</dbReference>
<protein>
    <submittedName>
        <fullName evidence="2">YheC/D like ATP-grasp</fullName>
    </submittedName>
</protein>
<evidence type="ECO:0000313" key="3">
    <source>
        <dbReference type="Proteomes" id="UP000199387"/>
    </source>
</evidence>
<dbReference type="SUPFAM" id="SSF56059">
    <property type="entry name" value="Glutathione synthetase ATP-binding domain-like"/>
    <property type="match status" value="1"/>
</dbReference>
<dbReference type="Proteomes" id="UP000199387">
    <property type="component" value="Unassembled WGS sequence"/>
</dbReference>
<dbReference type="Pfam" id="PF14398">
    <property type="entry name" value="ATPgrasp_YheCD"/>
    <property type="match status" value="1"/>
</dbReference>
<evidence type="ECO:0000256" key="1">
    <source>
        <dbReference type="SAM" id="MobiDB-lite"/>
    </source>
</evidence>
<gene>
    <name evidence="2" type="ORF">SAMN04488112_11732</name>
</gene>
<proteinExistence type="predicted"/>
<dbReference type="OrthoDB" id="7869153at2"/>
<name>A0A1G6PL52_9BACL</name>
<dbReference type="RefSeq" id="WP_091571658.1">
    <property type="nucleotide sequence ID" value="NZ_FMZA01000017.1"/>
</dbReference>
<sequence>MSHTGNVVGILLPSKQLRRIRAGLVTKEHEKLYFRFGKQLGLKPVLFDLCGLHLKKQRITGYIWEPSSSRYIRVHRPLPPVIHSRVLKHSQKLTRLSRIMGKRLFNPPVRRDKGLIHRLLSKNHMVRDHQPATIRLKNATKAVAWIHKHPVVFIKPAVGSLGRHIIRVERMRAGSFRVHPYKKRSMQMSSPQLFQYVKTIRKKGRPYLIQRGIPLARYKGAPFDLRVSVQKNGAGKWVVSGITAKVASTKSYLTNLAQNGKAIRARTVLARCFPNQPVETLLNRITRLSIATCKTLEKTWPAFADAGLDIGVDQEGRLWVIEVNFRDLRYSFLSAGDKNMFQRTYLNPLRYAQFLHKSNPPHNTSLHAVSGQGKREEETEGQTKPKPEIEPRL</sequence>
<evidence type="ECO:0000313" key="2">
    <source>
        <dbReference type="EMBL" id="SDC80940.1"/>
    </source>
</evidence>
<feature type="region of interest" description="Disordered" evidence="1">
    <location>
        <begin position="357"/>
        <end position="393"/>
    </location>
</feature>
<accession>A0A1G6PL52</accession>
<dbReference type="AlphaFoldDB" id="A0A1G6PL52"/>
<keyword evidence="3" id="KW-1185">Reference proteome</keyword>
<dbReference type="EMBL" id="FMZA01000017">
    <property type="protein sequence ID" value="SDC80940.1"/>
    <property type="molecule type" value="Genomic_DNA"/>
</dbReference>
<dbReference type="STRING" id="1236220.SAMN04488112_11732"/>
<reference evidence="2 3" key="1">
    <citation type="submission" date="2016-10" db="EMBL/GenBank/DDBJ databases">
        <authorList>
            <person name="de Groot N.N."/>
        </authorList>
    </citation>
    <scope>NUCLEOTIDE SEQUENCE [LARGE SCALE GENOMIC DNA]</scope>
    <source>
        <strain evidence="2 3">DSM 45514</strain>
    </source>
</reference>
<organism evidence="2 3">
    <name type="scientific">Melghirimyces thermohalophilus</name>
    <dbReference type="NCBI Taxonomy" id="1236220"/>
    <lineage>
        <taxon>Bacteria</taxon>
        <taxon>Bacillati</taxon>
        <taxon>Bacillota</taxon>
        <taxon>Bacilli</taxon>
        <taxon>Bacillales</taxon>
        <taxon>Thermoactinomycetaceae</taxon>
        <taxon>Melghirimyces</taxon>
    </lineage>
</organism>
<dbReference type="Gene3D" id="3.30.470.20">
    <property type="entry name" value="ATP-grasp fold, B domain"/>
    <property type="match status" value="1"/>
</dbReference>
<feature type="compositionally biased region" description="Basic and acidic residues" evidence="1">
    <location>
        <begin position="373"/>
        <end position="393"/>
    </location>
</feature>